<gene>
    <name evidence="5" type="primary">LOC112689578</name>
</gene>
<dbReference type="InterPro" id="IPR048367">
    <property type="entry name" value="TNP-like_RNaseH_C"/>
</dbReference>
<dbReference type="AlphaFoldDB" id="A0A8B8G8I0"/>
<dbReference type="GeneID" id="112689578"/>
<dbReference type="Pfam" id="PF21789">
    <property type="entry name" value="TNP-like_RNaseH_C"/>
    <property type="match status" value="1"/>
</dbReference>
<feature type="domain" description="Transposable element P transposase-like RNase H C-terminal" evidence="3">
    <location>
        <begin position="335"/>
        <end position="367"/>
    </location>
</feature>
<dbReference type="InterPro" id="IPR048366">
    <property type="entry name" value="TNP-like_GBD"/>
</dbReference>
<evidence type="ECO:0000259" key="1">
    <source>
        <dbReference type="Pfam" id="PF21787"/>
    </source>
</evidence>
<sequence>MKSHYQHHYNIWHKKDIVGFEDLGENNMSNNFADKALVFMVRGCRKKFKQPVAFYLTSSGMTSILLSEIIKNVIEAVQSTGLTVISTICDQAPINVAAINILQKNTNKIYKNNGQDYTGFGFEIGGHDIVPLYDVPHLLKGLRNNLVSKDLNFEYEGKNHTASWKHIIQFYELDKRQSTEGDRLTPKLTDCHVYPATLKKMKVANAAQVFSQRVGAIMKRFAEMNKEIPVIIGLDASAQSTGQLCLFMDKLFDRANGNSIKPELGKNLRCAVTRNSSHWDFWQKALITLNSMKYINTNKAIVPSITNWIKTVKGIMHICKRLLDCGFAFVLLRNFNQDPIENFFGSICSHGVRNIKPTPAMFMSSFKALSINNFTSNHSVGSNCENDDCDGALDNLKNFLFDEIPLEETIIQSPTESMIEIEIPNVKIPSSNSQVNSGSRAYVAGWVIKKIKKITNNCRLCVSMLSSDIVLNEHFIIKIRNYSQCKLFLPDKNVINL</sequence>
<dbReference type="OrthoDB" id="6616236at2759"/>
<dbReference type="Pfam" id="PF21788">
    <property type="entry name" value="TNP-like_GBD"/>
    <property type="match status" value="1"/>
</dbReference>
<protein>
    <submittedName>
        <fullName evidence="5">Uncharacterized protein LOC112689578</fullName>
    </submittedName>
</protein>
<keyword evidence="4" id="KW-1185">Reference proteome</keyword>
<evidence type="ECO:0000259" key="3">
    <source>
        <dbReference type="Pfam" id="PF21789"/>
    </source>
</evidence>
<evidence type="ECO:0000313" key="4">
    <source>
        <dbReference type="Proteomes" id="UP000694846"/>
    </source>
</evidence>
<dbReference type="InterPro" id="IPR048365">
    <property type="entry name" value="TNP-like_RNaseH_N"/>
</dbReference>
<dbReference type="Pfam" id="PF21787">
    <property type="entry name" value="TNP-like_RNaseH_N"/>
    <property type="match status" value="1"/>
</dbReference>
<accession>A0A8B8G8I0</accession>
<name>A0A8B8G8I0_9HEMI</name>
<reference evidence="5" key="1">
    <citation type="submission" date="2025-08" db="UniProtKB">
        <authorList>
            <consortium name="RefSeq"/>
        </authorList>
    </citation>
    <scope>IDENTIFICATION</scope>
    <source>
        <tissue evidence="5">Whole body</tissue>
    </source>
</reference>
<dbReference type="Proteomes" id="UP000694846">
    <property type="component" value="Unplaced"/>
</dbReference>
<dbReference type="RefSeq" id="XP_025419142.1">
    <property type="nucleotide sequence ID" value="XM_025563357.1"/>
</dbReference>
<proteinExistence type="predicted"/>
<organism evidence="4 5">
    <name type="scientific">Sipha flava</name>
    <name type="common">yellow sugarcane aphid</name>
    <dbReference type="NCBI Taxonomy" id="143950"/>
    <lineage>
        <taxon>Eukaryota</taxon>
        <taxon>Metazoa</taxon>
        <taxon>Ecdysozoa</taxon>
        <taxon>Arthropoda</taxon>
        <taxon>Hexapoda</taxon>
        <taxon>Insecta</taxon>
        <taxon>Pterygota</taxon>
        <taxon>Neoptera</taxon>
        <taxon>Paraneoptera</taxon>
        <taxon>Hemiptera</taxon>
        <taxon>Sternorrhyncha</taxon>
        <taxon>Aphidomorpha</taxon>
        <taxon>Aphidoidea</taxon>
        <taxon>Aphididae</taxon>
        <taxon>Sipha</taxon>
    </lineage>
</organism>
<evidence type="ECO:0000313" key="5">
    <source>
        <dbReference type="RefSeq" id="XP_025419142.1"/>
    </source>
</evidence>
<feature type="domain" description="Transposable element P transposase-like RNase H" evidence="1">
    <location>
        <begin position="13"/>
        <end position="102"/>
    </location>
</feature>
<feature type="non-terminal residue" evidence="5">
    <location>
        <position position="497"/>
    </location>
</feature>
<feature type="domain" description="Transposable element P transposase-like GTP-binding insertion" evidence="2">
    <location>
        <begin position="137"/>
        <end position="260"/>
    </location>
</feature>
<evidence type="ECO:0000259" key="2">
    <source>
        <dbReference type="Pfam" id="PF21788"/>
    </source>
</evidence>